<evidence type="ECO:0000313" key="3">
    <source>
        <dbReference type="Proteomes" id="UP000594261"/>
    </source>
</evidence>
<sequence length="97" mass="10713">MIDNGLEDTKKLFIPRKQSKGGWNAAIFIIFVEVVERFTFCGLASNLIVYLTDELHEPTSIAAKNVNTWIGVSCVFPIVGAFIADSYLGRFSTILVA</sequence>
<dbReference type="AlphaFoldDB" id="A0A7N2LDS0"/>
<keyword evidence="1" id="KW-1133">Transmembrane helix</keyword>
<evidence type="ECO:0000313" key="2">
    <source>
        <dbReference type="EnsemblPlants" id="QL04p017993:mrna"/>
    </source>
</evidence>
<dbReference type="InParanoid" id="A0A7N2LDS0"/>
<keyword evidence="1" id="KW-0812">Transmembrane</keyword>
<dbReference type="Proteomes" id="UP000594261">
    <property type="component" value="Chromosome 4"/>
</dbReference>
<keyword evidence="1" id="KW-0472">Membrane</keyword>
<dbReference type="PANTHER" id="PTHR11654">
    <property type="entry name" value="OLIGOPEPTIDE TRANSPORTER-RELATED"/>
    <property type="match status" value="1"/>
</dbReference>
<organism evidence="2 3">
    <name type="scientific">Quercus lobata</name>
    <name type="common">Valley oak</name>
    <dbReference type="NCBI Taxonomy" id="97700"/>
    <lineage>
        <taxon>Eukaryota</taxon>
        <taxon>Viridiplantae</taxon>
        <taxon>Streptophyta</taxon>
        <taxon>Embryophyta</taxon>
        <taxon>Tracheophyta</taxon>
        <taxon>Spermatophyta</taxon>
        <taxon>Magnoliopsida</taxon>
        <taxon>eudicotyledons</taxon>
        <taxon>Gunneridae</taxon>
        <taxon>Pentapetalae</taxon>
        <taxon>rosids</taxon>
        <taxon>fabids</taxon>
        <taxon>Fagales</taxon>
        <taxon>Fagaceae</taxon>
        <taxon>Quercus</taxon>
    </lineage>
</organism>
<feature type="transmembrane region" description="Helical" evidence="1">
    <location>
        <begin position="69"/>
        <end position="88"/>
    </location>
</feature>
<protein>
    <recommendedName>
        <fullName evidence="4">Peptide transporter</fullName>
    </recommendedName>
</protein>
<dbReference type="OMA" id="MANMEEN"/>
<proteinExistence type="predicted"/>
<evidence type="ECO:0008006" key="4">
    <source>
        <dbReference type="Google" id="ProtNLM"/>
    </source>
</evidence>
<dbReference type="Gene3D" id="1.20.1250.20">
    <property type="entry name" value="MFS general substrate transporter like domains"/>
    <property type="match status" value="1"/>
</dbReference>
<reference evidence="2 3" key="1">
    <citation type="journal article" date="2016" name="G3 (Bethesda)">
        <title>First Draft Assembly and Annotation of the Genome of a California Endemic Oak Quercus lobata Nee (Fagaceae).</title>
        <authorList>
            <person name="Sork V.L."/>
            <person name="Fitz-Gibbon S.T."/>
            <person name="Puiu D."/>
            <person name="Crepeau M."/>
            <person name="Gugger P.F."/>
            <person name="Sherman R."/>
            <person name="Stevens K."/>
            <person name="Langley C.H."/>
            <person name="Pellegrini M."/>
            <person name="Salzberg S.L."/>
        </authorList>
    </citation>
    <scope>NUCLEOTIDE SEQUENCE [LARGE SCALE GENOMIC DNA]</scope>
    <source>
        <strain evidence="2 3">cv. SW786</strain>
    </source>
</reference>
<keyword evidence="3" id="KW-1185">Reference proteome</keyword>
<feature type="transmembrane region" description="Helical" evidence="1">
    <location>
        <begin position="21"/>
        <end position="49"/>
    </location>
</feature>
<dbReference type="EnsemblPlants" id="QL04p017993:mrna">
    <property type="protein sequence ID" value="QL04p017993:mrna"/>
    <property type="gene ID" value="QL04p017993"/>
</dbReference>
<dbReference type="EMBL" id="LRBV02000004">
    <property type="status" value="NOT_ANNOTATED_CDS"/>
    <property type="molecule type" value="Genomic_DNA"/>
</dbReference>
<reference evidence="2" key="2">
    <citation type="submission" date="2021-01" db="UniProtKB">
        <authorList>
            <consortium name="EnsemblPlants"/>
        </authorList>
    </citation>
    <scope>IDENTIFICATION</scope>
</reference>
<evidence type="ECO:0000256" key="1">
    <source>
        <dbReference type="SAM" id="Phobius"/>
    </source>
</evidence>
<dbReference type="InterPro" id="IPR036259">
    <property type="entry name" value="MFS_trans_sf"/>
</dbReference>
<dbReference type="Gramene" id="QL04p017993:mrna">
    <property type="protein sequence ID" value="QL04p017993:mrna"/>
    <property type="gene ID" value="QL04p017993"/>
</dbReference>
<name>A0A7N2LDS0_QUELO</name>
<accession>A0A7N2LDS0</accession>